<dbReference type="PROSITE" id="PS50893">
    <property type="entry name" value="ABC_TRANSPORTER_2"/>
    <property type="match status" value="1"/>
</dbReference>
<gene>
    <name evidence="11" type="ORF">K5V21_08175</name>
</gene>
<proteinExistence type="predicted"/>
<keyword evidence="5" id="KW-0547">Nucleotide-binding</keyword>
<feature type="domain" description="ABC transporter" evidence="10">
    <location>
        <begin position="2"/>
        <end position="239"/>
    </location>
</feature>
<organism evidence="11 12">
    <name type="scientific">Clostridium sardiniense</name>
    <name type="common">Clostridium absonum</name>
    <dbReference type="NCBI Taxonomy" id="29369"/>
    <lineage>
        <taxon>Bacteria</taxon>
        <taxon>Bacillati</taxon>
        <taxon>Bacillota</taxon>
        <taxon>Clostridia</taxon>
        <taxon>Eubacteriales</taxon>
        <taxon>Clostridiaceae</taxon>
        <taxon>Clostridium</taxon>
    </lineage>
</organism>
<keyword evidence="2" id="KW-0813">Transport</keyword>
<dbReference type="SMART" id="SM00382">
    <property type="entry name" value="AAA"/>
    <property type="match status" value="1"/>
</dbReference>
<evidence type="ECO:0000256" key="3">
    <source>
        <dbReference type="ARBA" id="ARBA00022475"/>
    </source>
</evidence>
<dbReference type="InterPro" id="IPR051535">
    <property type="entry name" value="Siderophore_ABC-ATPase"/>
</dbReference>
<dbReference type="InterPro" id="IPR003593">
    <property type="entry name" value="AAA+_ATPase"/>
</dbReference>
<evidence type="ECO:0000256" key="5">
    <source>
        <dbReference type="ARBA" id="ARBA00022741"/>
    </source>
</evidence>
<evidence type="ECO:0000259" key="10">
    <source>
        <dbReference type="PROSITE" id="PS50893"/>
    </source>
</evidence>
<evidence type="ECO:0000256" key="8">
    <source>
        <dbReference type="ARBA" id="ARBA00023065"/>
    </source>
</evidence>
<keyword evidence="8" id="KW-0406">Ion transport</keyword>
<dbReference type="SUPFAM" id="SSF52540">
    <property type="entry name" value="P-loop containing nucleoside triphosphate hydrolases"/>
    <property type="match status" value="1"/>
</dbReference>
<keyword evidence="12" id="KW-1185">Reference proteome</keyword>
<name>A0ABS7KY13_CLOSR</name>
<comment type="subcellular location">
    <subcellularLocation>
        <location evidence="1">Cell membrane</location>
        <topology evidence="1">Peripheral membrane protein</topology>
    </subcellularLocation>
</comment>
<reference evidence="11 12" key="1">
    <citation type="journal article" date="2021" name="Cell Host Microbe">
        <title>in vivo commensal control of Clostridioides difficile virulence.</title>
        <authorList>
            <person name="Girinathan B.P."/>
            <person name="Dibenedetto N."/>
            <person name="Worley J.N."/>
            <person name="Peltier J."/>
            <person name="Arrieta-Ortiz M.L."/>
            <person name="Rupa Christinal Immanuel S."/>
            <person name="Lavin R."/>
            <person name="Delaney M.L."/>
            <person name="Cummins C."/>
            <person name="Hoffmann M."/>
            <person name="Luo Y."/>
            <person name="Gonzalez-Escalona N."/>
            <person name="Allard M."/>
            <person name="Onderdonk A.B."/>
            <person name="Gerber G.K."/>
            <person name="Sonenshein A.L."/>
            <person name="Baliga N."/>
            <person name="Dupuy B."/>
            <person name="Bry L."/>
        </authorList>
    </citation>
    <scope>NUCLEOTIDE SEQUENCE [LARGE SCALE GENOMIC DNA]</scope>
    <source>
        <strain evidence="11 12">DSM 599</strain>
    </source>
</reference>
<accession>A0ABS7KY13</accession>
<evidence type="ECO:0000313" key="11">
    <source>
        <dbReference type="EMBL" id="MBY0755432.1"/>
    </source>
</evidence>
<evidence type="ECO:0000256" key="2">
    <source>
        <dbReference type="ARBA" id="ARBA00022448"/>
    </source>
</evidence>
<dbReference type="InterPro" id="IPR027417">
    <property type="entry name" value="P-loop_NTPase"/>
</dbReference>
<dbReference type="GO" id="GO:0005524">
    <property type="term" value="F:ATP binding"/>
    <property type="evidence" value="ECO:0007669"/>
    <property type="project" value="UniProtKB-KW"/>
</dbReference>
<keyword evidence="6 11" id="KW-0067">ATP-binding</keyword>
<evidence type="ECO:0000256" key="1">
    <source>
        <dbReference type="ARBA" id="ARBA00004202"/>
    </source>
</evidence>
<keyword evidence="7" id="KW-0408">Iron</keyword>
<keyword evidence="4" id="KW-0410">Iron transport</keyword>
<dbReference type="Proteomes" id="UP001299068">
    <property type="component" value="Unassembled WGS sequence"/>
</dbReference>
<evidence type="ECO:0000256" key="6">
    <source>
        <dbReference type="ARBA" id="ARBA00022840"/>
    </source>
</evidence>
<keyword evidence="3" id="KW-1003">Cell membrane</keyword>
<dbReference type="InterPro" id="IPR003439">
    <property type="entry name" value="ABC_transporter-like_ATP-bd"/>
</dbReference>
<dbReference type="EMBL" id="JAIKTU010000005">
    <property type="protein sequence ID" value="MBY0755432.1"/>
    <property type="molecule type" value="Genomic_DNA"/>
</dbReference>
<sequence>MIRANNISFCYEGNKEILKNINLQIKEGEITTIIGPNGSGKSTLLSILCNLNKPKSGEIFLEGNNINKLSKKEIARKIATVYQHNSVPNDITVEKLISYGRLPHKGYFECLNEEDFKIINWSLLKSGLLEKKNNMVMSLSGGERQRTFIAMALAQKPNILFLDEPTTYLDIFHQIEILETIKELNKKNRLTVVMVLHDINQAIKYSHNIVVMKNGEVIRSGKTDEIIDEDLIRSVYKVQGTLNKDKETHELYFMPKSLYK</sequence>
<dbReference type="RefSeq" id="WP_221860705.1">
    <property type="nucleotide sequence ID" value="NZ_JAIKTU010000005.1"/>
</dbReference>
<dbReference type="PANTHER" id="PTHR42771:SF10">
    <property type="entry name" value="FERRICHROME TRANSPORT ATP-BINDING PROTEIN FHUC"/>
    <property type="match status" value="1"/>
</dbReference>
<keyword evidence="9" id="KW-0472">Membrane</keyword>
<comment type="caution">
    <text evidence="11">The sequence shown here is derived from an EMBL/GenBank/DDBJ whole genome shotgun (WGS) entry which is preliminary data.</text>
</comment>
<evidence type="ECO:0000256" key="4">
    <source>
        <dbReference type="ARBA" id="ARBA00022496"/>
    </source>
</evidence>
<evidence type="ECO:0000313" key="12">
    <source>
        <dbReference type="Proteomes" id="UP001299068"/>
    </source>
</evidence>
<evidence type="ECO:0000256" key="9">
    <source>
        <dbReference type="ARBA" id="ARBA00023136"/>
    </source>
</evidence>
<dbReference type="Pfam" id="PF00005">
    <property type="entry name" value="ABC_tran"/>
    <property type="match status" value="1"/>
</dbReference>
<dbReference type="Gene3D" id="3.40.50.300">
    <property type="entry name" value="P-loop containing nucleotide triphosphate hydrolases"/>
    <property type="match status" value="1"/>
</dbReference>
<evidence type="ECO:0000256" key="7">
    <source>
        <dbReference type="ARBA" id="ARBA00023004"/>
    </source>
</evidence>
<dbReference type="PANTHER" id="PTHR42771">
    <property type="entry name" value="IRON(3+)-HYDROXAMATE IMPORT ATP-BINDING PROTEIN FHUC"/>
    <property type="match status" value="1"/>
</dbReference>
<protein>
    <submittedName>
        <fullName evidence="11">ABC transporter ATP-binding protein</fullName>
    </submittedName>
</protein>
<dbReference type="CDD" id="cd03214">
    <property type="entry name" value="ABC_Iron-Siderophores_B12_Hemin"/>
    <property type="match status" value="1"/>
</dbReference>